<evidence type="ECO:0000313" key="5">
    <source>
        <dbReference type="EMBL" id="RKN10247.1"/>
    </source>
</evidence>
<evidence type="ECO:0000313" key="6">
    <source>
        <dbReference type="EMBL" id="RKN24588.1"/>
    </source>
</evidence>
<organism evidence="5 8">
    <name type="scientific">Streptomyces radicis</name>
    <dbReference type="NCBI Taxonomy" id="1750517"/>
    <lineage>
        <taxon>Bacteria</taxon>
        <taxon>Bacillati</taxon>
        <taxon>Actinomycetota</taxon>
        <taxon>Actinomycetes</taxon>
        <taxon>Kitasatosporales</taxon>
        <taxon>Streptomycetaceae</taxon>
        <taxon>Streptomyces</taxon>
    </lineage>
</organism>
<protein>
    <submittedName>
        <fullName evidence="5">LacI family transcriptional regulator</fullName>
    </submittedName>
</protein>
<dbReference type="PANTHER" id="PTHR30146">
    <property type="entry name" value="LACI-RELATED TRANSCRIPTIONAL REPRESSOR"/>
    <property type="match status" value="1"/>
</dbReference>
<evidence type="ECO:0000256" key="3">
    <source>
        <dbReference type="ARBA" id="ARBA00023163"/>
    </source>
</evidence>
<reference evidence="7 8" key="1">
    <citation type="submission" date="2018-09" db="EMBL/GenBank/DDBJ databases">
        <title>Streptomyces sp. nov. DS1-2, an endophytic actinomycete isolated from roots of Dendrobium scabrilingue.</title>
        <authorList>
            <person name="Kuncharoen N."/>
            <person name="Kudo T."/>
            <person name="Ohkuma M."/>
            <person name="Yuki M."/>
            <person name="Tanasupawat S."/>
        </authorList>
    </citation>
    <scope>NUCLEOTIDE SEQUENCE [LARGE SCALE GENOMIC DNA]</scope>
    <source>
        <strain evidence="5 8">AZ1-7</strain>
        <strain evidence="6 7">DS1-2</strain>
    </source>
</reference>
<name>A0A3A9WVT2_9ACTN</name>
<feature type="domain" description="HTH lacI-type" evidence="4">
    <location>
        <begin position="1"/>
        <end position="42"/>
    </location>
</feature>
<dbReference type="InterPro" id="IPR000843">
    <property type="entry name" value="HTH_LacI"/>
</dbReference>
<sequence>MSTVSNVLNNPQLVASATRGRVRDAMERVGYVRNGAARRLRGAPSPVVGCVLLDAANAYFATVARGIEDRLAEDGCLLVQCSTDMRGEREARYLRLLEEQGVRGVIISPVAAPLPELVRLGQRGTPVVLLDHPCDGAELCAVTVDDAAGGALAARHLLAAGQREVAFVRCGPPLRSLAERLAGVRAAFADAGLDPDARVTEIAVRATTAAGVAEEAIPRILALSPRPDAVICGNDAAALGVYRGLREHGVAVPDDIGVVGYDDVDFAAELSPALTTVRQPAYDVGRAAADLLLRSPGAGHRHEQVTFAPALIERGSTRRGARG</sequence>
<dbReference type="EMBL" id="RBDY01000006">
    <property type="protein sequence ID" value="RKN24588.1"/>
    <property type="molecule type" value="Genomic_DNA"/>
</dbReference>
<dbReference type="Gene3D" id="1.10.260.40">
    <property type="entry name" value="lambda repressor-like DNA-binding domains"/>
    <property type="match status" value="1"/>
</dbReference>
<dbReference type="EMBL" id="RBDX01000006">
    <property type="protein sequence ID" value="RKN10247.1"/>
    <property type="molecule type" value="Genomic_DNA"/>
</dbReference>
<dbReference type="InterPro" id="IPR028082">
    <property type="entry name" value="Peripla_BP_I"/>
</dbReference>
<dbReference type="SUPFAM" id="SSF53822">
    <property type="entry name" value="Periplasmic binding protein-like I"/>
    <property type="match status" value="1"/>
</dbReference>
<dbReference type="Pfam" id="PF13377">
    <property type="entry name" value="Peripla_BP_3"/>
    <property type="match status" value="1"/>
</dbReference>
<dbReference type="Proteomes" id="UP000275024">
    <property type="component" value="Unassembled WGS sequence"/>
</dbReference>
<dbReference type="GO" id="GO:0000976">
    <property type="term" value="F:transcription cis-regulatory region binding"/>
    <property type="evidence" value="ECO:0007669"/>
    <property type="project" value="TreeGrafter"/>
</dbReference>
<comment type="caution">
    <text evidence="5">The sequence shown here is derived from an EMBL/GenBank/DDBJ whole genome shotgun (WGS) entry which is preliminary data.</text>
</comment>
<keyword evidence="7" id="KW-1185">Reference proteome</keyword>
<accession>A0A3A9WVT2</accession>
<evidence type="ECO:0000256" key="1">
    <source>
        <dbReference type="ARBA" id="ARBA00023015"/>
    </source>
</evidence>
<dbReference type="CDD" id="cd01392">
    <property type="entry name" value="HTH_LacI"/>
    <property type="match status" value="1"/>
</dbReference>
<dbReference type="OrthoDB" id="37081at2"/>
<dbReference type="Pfam" id="PF00356">
    <property type="entry name" value="LacI"/>
    <property type="match status" value="1"/>
</dbReference>
<dbReference type="InterPro" id="IPR046335">
    <property type="entry name" value="LacI/GalR-like_sensor"/>
</dbReference>
<keyword evidence="1" id="KW-0805">Transcription regulation</keyword>
<dbReference type="Gene3D" id="3.40.50.2300">
    <property type="match status" value="2"/>
</dbReference>
<dbReference type="PROSITE" id="PS50932">
    <property type="entry name" value="HTH_LACI_2"/>
    <property type="match status" value="1"/>
</dbReference>
<dbReference type="AlphaFoldDB" id="A0A3A9WVT2"/>
<evidence type="ECO:0000313" key="8">
    <source>
        <dbReference type="Proteomes" id="UP000275024"/>
    </source>
</evidence>
<evidence type="ECO:0000256" key="2">
    <source>
        <dbReference type="ARBA" id="ARBA00023125"/>
    </source>
</evidence>
<dbReference type="Proteomes" id="UP000268652">
    <property type="component" value="Unassembled WGS sequence"/>
</dbReference>
<evidence type="ECO:0000313" key="7">
    <source>
        <dbReference type="Proteomes" id="UP000268652"/>
    </source>
</evidence>
<keyword evidence="2" id="KW-0238">DNA-binding</keyword>
<dbReference type="PANTHER" id="PTHR30146:SF109">
    <property type="entry name" value="HTH-TYPE TRANSCRIPTIONAL REGULATOR GALS"/>
    <property type="match status" value="1"/>
</dbReference>
<evidence type="ECO:0000259" key="4">
    <source>
        <dbReference type="PROSITE" id="PS50932"/>
    </source>
</evidence>
<proteinExistence type="predicted"/>
<dbReference type="SUPFAM" id="SSF47413">
    <property type="entry name" value="lambda repressor-like DNA-binding domains"/>
    <property type="match status" value="1"/>
</dbReference>
<dbReference type="InterPro" id="IPR010982">
    <property type="entry name" value="Lambda_DNA-bd_dom_sf"/>
</dbReference>
<dbReference type="SMART" id="SM00354">
    <property type="entry name" value="HTH_LACI"/>
    <property type="match status" value="1"/>
</dbReference>
<dbReference type="GO" id="GO:0003700">
    <property type="term" value="F:DNA-binding transcription factor activity"/>
    <property type="evidence" value="ECO:0007669"/>
    <property type="project" value="TreeGrafter"/>
</dbReference>
<keyword evidence="3" id="KW-0804">Transcription</keyword>
<gene>
    <name evidence="6" type="ORF">D7318_11255</name>
    <name evidence="5" type="ORF">D7319_10075</name>
</gene>